<name>M5SF11_9BACT</name>
<organism evidence="2 3">
    <name type="scientific">Rhodopirellula europaea SH398</name>
    <dbReference type="NCBI Taxonomy" id="1263868"/>
    <lineage>
        <taxon>Bacteria</taxon>
        <taxon>Pseudomonadati</taxon>
        <taxon>Planctomycetota</taxon>
        <taxon>Planctomycetia</taxon>
        <taxon>Pirellulales</taxon>
        <taxon>Pirellulaceae</taxon>
        <taxon>Rhodopirellula</taxon>
    </lineage>
</organism>
<protein>
    <submittedName>
        <fullName evidence="2">Glycosyl transferase, group 1 domain protein</fullName>
        <ecNumber evidence="2">2.4.-.-</ecNumber>
    </submittedName>
</protein>
<dbReference type="RefSeq" id="WP_008670027.1">
    <property type="nucleotide sequence ID" value="NZ_ANOF01000150.1"/>
</dbReference>
<sequence length="390" mass="43240">MKISLLTDGITPFVVGGMQRHSCNMARSLADLGVEIDLYHVLPEGVGAEEVAATFSPSQWEEITSFDFSWPPRGRLPGHYVRESYQLSNEFLQQYESRPRPDVIYAKGLMAHAFLKAKQQKGIEFPPIITNAHGYEMYQRPADMIESLKRFVLRPGIRYVSQNSDFVASYGGGITDILMDQLHISRDRILEVPGAIDQSWLPTGRSPKPDGAIRYGFLGRYERRKGVKELAAAFSGLSGDNQLHMIGPIPDEKRSQFPASTVFRGLVKERDEICELLDMIDILVVPSWSEGMPNVIMEAMARHTAIIGTDVGAVRCLVGPDTGWLIPPGDSKALLDALRESSSISIEKLHKLQDRANQLIAQNFTWPTVAVQLHDALNSIVTGQPQAVGS</sequence>
<evidence type="ECO:0000259" key="1">
    <source>
        <dbReference type="Pfam" id="PF13439"/>
    </source>
</evidence>
<dbReference type="Pfam" id="PF13439">
    <property type="entry name" value="Glyco_transf_4"/>
    <property type="match status" value="1"/>
</dbReference>
<dbReference type="EMBL" id="ANOF01000150">
    <property type="protein sequence ID" value="EMI24754.1"/>
    <property type="molecule type" value="Genomic_DNA"/>
</dbReference>
<evidence type="ECO:0000313" key="2">
    <source>
        <dbReference type="EMBL" id="EMI24754.1"/>
    </source>
</evidence>
<dbReference type="OrthoDB" id="9804196at2"/>
<dbReference type="PANTHER" id="PTHR12526">
    <property type="entry name" value="GLYCOSYLTRANSFERASE"/>
    <property type="match status" value="1"/>
</dbReference>
<accession>M5SF11</accession>
<keyword evidence="2" id="KW-0808">Transferase</keyword>
<dbReference type="AlphaFoldDB" id="M5SF11"/>
<dbReference type="Gene3D" id="3.40.50.2000">
    <property type="entry name" value="Glycogen Phosphorylase B"/>
    <property type="match status" value="2"/>
</dbReference>
<dbReference type="CDD" id="cd03801">
    <property type="entry name" value="GT4_PimA-like"/>
    <property type="match status" value="1"/>
</dbReference>
<dbReference type="PATRIC" id="fig|1263868.3.peg.5016"/>
<proteinExistence type="predicted"/>
<comment type="caution">
    <text evidence="2">The sequence shown here is derived from an EMBL/GenBank/DDBJ whole genome shotgun (WGS) entry which is preliminary data.</text>
</comment>
<gene>
    <name evidence="2" type="ORF">RESH_04626</name>
</gene>
<dbReference type="Proteomes" id="UP000011996">
    <property type="component" value="Unassembled WGS sequence"/>
</dbReference>
<keyword evidence="2" id="KW-0328">Glycosyltransferase</keyword>
<dbReference type="InterPro" id="IPR028098">
    <property type="entry name" value="Glyco_trans_4-like_N"/>
</dbReference>
<evidence type="ECO:0000313" key="3">
    <source>
        <dbReference type="Proteomes" id="UP000011996"/>
    </source>
</evidence>
<dbReference type="GO" id="GO:0016757">
    <property type="term" value="F:glycosyltransferase activity"/>
    <property type="evidence" value="ECO:0007669"/>
    <property type="project" value="UniProtKB-KW"/>
</dbReference>
<reference evidence="2 3" key="1">
    <citation type="journal article" date="2013" name="Mar. Genomics">
        <title>Expression of sulfatases in Rhodopirellula baltica and the diversity of sulfatases in the genus Rhodopirellula.</title>
        <authorList>
            <person name="Wegner C.E."/>
            <person name="Richter-Heitmann T."/>
            <person name="Klindworth A."/>
            <person name="Klockow C."/>
            <person name="Richter M."/>
            <person name="Achstetter T."/>
            <person name="Glockner F.O."/>
            <person name="Harder J."/>
        </authorList>
    </citation>
    <scope>NUCLEOTIDE SEQUENCE [LARGE SCALE GENOMIC DNA]</scope>
    <source>
        <strain evidence="2 3">SH398</strain>
    </source>
</reference>
<dbReference type="EC" id="2.4.-.-" evidence="2"/>
<dbReference type="SUPFAM" id="SSF53756">
    <property type="entry name" value="UDP-Glycosyltransferase/glycogen phosphorylase"/>
    <property type="match status" value="1"/>
</dbReference>
<dbReference type="Pfam" id="PF13692">
    <property type="entry name" value="Glyco_trans_1_4"/>
    <property type="match status" value="1"/>
</dbReference>
<feature type="domain" description="Glycosyltransferase subfamily 4-like N-terminal" evidence="1">
    <location>
        <begin position="15"/>
        <end position="198"/>
    </location>
</feature>
<dbReference type="STRING" id="1263868.RESH_04626"/>